<dbReference type="RefSeq" id="WP_068887991.1">
    <property type="nucleotide sequence ID" value="NZ_CBCRUU010000012.1"/>
</dbReference>
<evidence type="ECO:0000313" key="2">
    <source>
        <dbReference type="Proteomes" id="UP000186553"/>
    </source>
</evidence>
<dbReference type="Proteomes" id="UP000186553">
    <property type="component" value="Unassembled WGS sequence"/>
</dbReference>
<dbReference type="STRING" id="1891224.BBP83_08765"/>
<evidence type="ECO:0000313" key="1">
    <source>
        <dbReference type="EMBL" id="ODA12645.1"/>
    </source>
</evidence>
<proteinExistence type="predicted"/>
<dbReference type="EMBL" id="MBDL01000010">
    <property type="protein sequence ID" value="ODA12645.1"/>
    <property type="molecule type" value="Genomic_DNA"/>
</dbReference>
<comment type="caution">
    <text evidence="1">The sequence shown here is derived from an EMBL/GenBank/DDBJ whole genome shotgun (WGS) entry which is preliminary data.</text>
</comment>
<reference evidence="1 2" key="1">
    <citation type="submission" date="2016-07" db="EMBL/GenBank/DDBJ databases">
        <title>Acinetobacter sp. ANC 4603.</title>
        <authorList>
            <person name="Radolfova-Krizova L."/>
            <person name="Nemec A."/>
        </authorList>
    </citation>
    <scope>NUCLEOTIDE SEQUENCE [LARGE SCALE GENOMIC DNA]</scope>
    <source>
        <strain evidence="1 2">ANC 4603</strain>
    </source>
</reference>
<dbReference type="OrthoDB" id="9984015at2"/>
<sequence>MQMYFEITDAESVAKIDAAMKPIHDFDEKLHALQKKYVADKPYVFNSLDHGLEFSYLWFEAYPLHLNTEREFKVSIEKYKTGYELRPRKSNKKFYSEFMSGLTGVSYNNLKAVLFGDEECRPSLSYMKKGNVYYIDSTMDIALAYRELTASEYKDLTEAQEQSHE</sequence>
<keyword evidence="2" id="KW-1185">Reference proteome</keyword>
<name>A0A1C3CV32_9GAMM</name>
<dbReference type="AlphaFoldDB" id="A0A1C3CV32"/>
<accession>A0A1C3CV32</accession>
<protein>
    <submittedName>
        <fullName evidence="1">Uncharacterized protein</fullName>
    </submittedName>
</protein>
<gene>
    <name evidence="1" type="ORF">BBP83_08765</name>
</gene>
<organism evidence="1 2">
    <name type="scientific">Acinetobacter celticus</name>
    <dbReference type="NCBI Taxonomy" id="1891224"/>
    <lineage>
        <taxon>Bacteria</taxon>
        <taxon>Pseudomonadati</taxon>
        <taxon>Pseudomonadota</taxon>
        <taxon>Gammaproteobacteria</taxon>
        <taxon>Moraxellales</taxon>
        <taxon>Moraxellaceae</taxon>
        <taxon>Acinetobacter</taxon>
    </lineage>
</organism>